<reference evidence="1 2" key="1">
    <citation type="journal article" date="2019" name="Sci. Rep.">
        <title>Orb-weaving spider Araneus ventricosus genome elucidates the spidroin gene catalogue.</title>
        <authorList>
            <person name="Kono N."/>
            <person name="Nakamura H."/>
            <person name="Ohtoshi R."/>
            <person name="Moran D.A.P."/>
            <person name="Shinohara A."/>
            <person name="Yoshida Y."/>
            <person name="Fujiwara M."/>
            <person name="Mori M."/>
            <person name="Tomita M."/>
            <person name="Arakawa K."/>
        </authorList>
    </citation>
    <scope>NUCLEOTIDE SEQUENCE [LARGE SCALE GENOMIC DNA]</scope>
</reference>
<gene>
    <name evidence="1" type="ORF">AVEN_238584_1</name>
</gene>
<evidence type="ECO:0000313" key="1">
    <source>
        <dbReference type="EMBL" id="GBN78224.1"/>
    </source>
</evidence>
<dbReference type="AlphaFoldDB" id="A0A4Y2RQX7"/>
<comment type="caution">
    <text evidence="1">The sequence shown here is derived from an EMBL/GenBank/DDBJ whole genome shotgun (WGS) entry which is preliminary data.</text>
</comment>
<evidence type="ECO:0000313" key="2">
    <source>
        <dbReference type="Proteomes" id="UP000499080"/>
    </source>
</evidence>
<accession>A0A4Y2RQX7</accession>
<keyword evidence="2" id="KW-1185">Reference proteome</keyword>
<dbReference type="Proteomes" id="UP000499080">
    <property type="component" value="Unassembled WGS sequence"/>
</dbReference>
<proteinExistence type="predicted"/>
<name>A0A4Y2RQX7_ARAVE</name>
<sequence>MREHVKQWERDLDADVKVLGQDKHVKKVTPAHIILARMRAI</sequence>
<protein>
    <submittedName>
        <fullName evidence="1">Uncharacterized protein</fullName>
    </submittedName>
</protein>
<dbReference type="EMBL" id="BGPR01146831">
    <property type="protein sequence ID" value="GBN78224.1"/>
    <property type="molecule type" value="Genomic_DNA"/>
</dbReference>
<organism evidence="1 2">
    <name type="scientific">Araneus ventricosus</name>
    <name type="common">Orbweaver spider</name>
    <name type="synonym">Epeira ventricosa</name>
    <dbReference type="NCBI Taxonomy" id="182803"/>
    <lineage>
        <taxon>Eukaryota</taxon>
        <taxon>Metazoa</taxon>
        <taxon>Ecdysozoa</taxon>
        <taxon>Arthropoda</taxon>
        <taxon>Chelicerata</taxon>
        <taxon>Arachnida</taxon>
        <taxon>Araneae</taxon>
        <taxon>Araneomorphae</taxon>
        <taxon>Entelegynae</taxon>
        <taxon>Araneoidea</taxon>
        <taxon>Araneidae</taxon>
        <taxon>Araneus</taxon>
    </lineage>
</organism>
<feature type="non-terminal residue" evidence="1">
    <location>
        <position position="41"/>
    </location>
</feature>